<sequence>MTIEQLIERNNELRQGLNDENEAFYTDFMIYARTTNWFKDNQAIEEQLLAILQDILQAQKNGQSAADYFGADPKRVADSLLKNLPVKVSSFFSLIFYVFFGYFAIAFIPAISVPGKVIDLGDYMLAGIYLTAGGFLATWLMGEAIYLFKKNPMKKWLKYLCTFLVALALLFPALAINIWIKTPLRLSFDGWVGIAAIVIMLIILAIYQKISVTSQVINRPIYYYIVFQAVVGIVTRLPFLEGVIATKNGKFVLAGLLGFGLVIFWFVSWRMLKKLKNEQ</sequence>
<feature type="transmembrane region" description="Helical" evidence="2">
    <location>
        <begin position="159"/>
        <end position="179"/>
    </location>
</feature>
<keyword evidence="2" id="KW-1133">Transmembrane helix</keyword>
<dbReference type="SUPFAM" id="SSF158560">
    <property type="entry name" value="BH3980-like"/>
    <property type="match status" value="1"/>
</dbReference>
<gene>
    <name evidence="3" type="ORF">R54839_PPFHFPJH_00335</name>
</gene>
<keyword evidence="1" id="KW-0175">Coiled coil</keyword>
<keyword evidence="2" id="KW-0812">Transmembrane</keyword>
<keyword evidence="4" id="KW-1185">Reference proteome</keyword>
<evidence type="ECO:0000313" key="3">
    <source>
        <dbReference type="EMBL" id="CAK1228959.1"/>
    </source>
</evidence>
<feature type="transmembrane region" description="Helical" evidence="2">
    <location>
        <begin position="221"/>
        <end position="239"/>
    </location>
</feature>
<evidence type="ECO:0000313" key="4">
    <source>
        <dbReference type="Proteomes" id="UP001314261"/>
    </source>
</evidence>
<evidence type="ECO:0000256" key="2">
    <source>
        <dbReference type="SAM" id="Phobius"/>
    </source>
</evidence>
<keyword evidence="2" id="KW-0472">Membrane</keyword>
<feature type="transmembrane region" description="Helical" evidence="2">
    <location>
        <begin position="251"/>
        <end position="272"/>
    </location>
</feature>
<evidence type="ECO:0000256" key="1">
    <source>
        <dbReference type="SAM" id="Coils"/>
    </source>
</evidence>
<feature type="transmembrane region" description="Helical" evidence="2">
    <location>
        <begin position="91"/>
        <end position="111"/>
    </location>
</feature>
<comment type="caution">
    <text evidence="3">The sequence shown here is derived from an EMBL/GenBank/DDBJ whole genome shotgun (WGS) entry which is preliminary data.</text>
</comment>
<proteinExistence type="predicted"/>
<accession>A0ABN9YPE9</accession>
<feature type="transmembrane region" description="Helical" evidence="2">
    <location>
        <begin position="123"/>
        <end position="147"/>
    </location>
</feature>
<dbReference type="Proteomes" id="UP001314261">
    <property type="component" value="Unassembled WGS sequence"/>
</dbReference>
<reference evidence="3 4" key="1">
    <citation type="submission" date="2023-10" db="EMBL/GenBank/DDBJ databases">
        <authorList>
            <person name="Botero Cardona J."/>
        </authorList>
    </citation>
    <scope>NUCLEOTIDE SEQUENCE [LARGE SCALE GENOMIC DNA]</scope>
    <source>
        <strain evidence="3 4">R-54839</strain>
    </source>
</reference>
<dbReference type="RefSeq" id="WP_187753325.1">
    <property type="nucleotide sequence ID" value="NZ_CAUZLN010000001.1"/>
</dbReference>
<dbReference type="EMBL" id="CAUZLR010000001">
    <property type="protein sequence ID" value="CAK1228959.1"/>
    <property type="molecule type" value="Genomic_DNA"/>
</dbReference>
<feature type="coiled-coil region" evidence="1">
    <location>
        <begin position="3"/>
        <end position="61"/>
    </location>
</feature>
<protein>
    <submittedName>
        <fullName evidence="3">Uncharacterized membrane-anchored protein</fullName>
    </submittedName>
</protein>
<organism evidence="3 4">
    <name type="scientific">Fructobacillus fructosus</name>
    <dbReference type="NCBI Taxonomy" id="1631"/>
    <lineage>
        <taxon>Bacteria</taxon>
        <taxon>Bacillati</taxon>
        <taxon>Bacillota</taxon>
        <taxon>Bacilli</taxon>
        <taxon>Lactobacillales</taxon>
        <taxon>Lactobacillaceae</taxon>
        <taxon>Fructobacillus</taxon>
    </lineage>
</organism>
<feature type="transmembrane region" description="Helical" evidence="2">
    <location>
        <begin position="191"/>
        <end position="209"/>
    </location>
</feature>
<name>A0ABN9YPE9_9LACO</name>